<dbReference type="PROSITE" id="PS51318">
    <property type="entry name" value="TAT"/>
    <property type="match status" value="1"/>
</dbReference>
<evidence type="ECO:0000313" key="1">
    <source>
        <dbReference type="EMBL" id="SVB50259.1"/>
    </source>
</evidence>
<evidence type="ECO:0008006" key="2">
    <source>
        <dbReference type="Google" id="ProtNLM"/>
    </source>
</evidence>
<dbReference type="EMBL" id="UINC01044596">
    <property type="protein sequence ID" value="SVB50259.1"/>
    <property type="molecule type" value="Genomic_DNA"/>
</dbReference>
<protein>
    <recommendedName>
        <fullName evidence="2">DUF3500 domain-containing protein</fullName>
    </recommendedName>
</protein>
<reference evidence="1" key="1">
    <citation type="submission" date="2018-05" db="EMBL/GenBank/DDBJ databases">
        <authorList>
            <person name="Lanie J.A."/>
            <person name="Ng W.-L."/>
            <person name="Kazmierczak K.M."/>
            <person name="Andrzejewski T.M."/>
            <person name="Davidsen T.M."/>
            <person name="Wayne K.J."/>
            <person name="Tettelin H."/>
            <person name="Glass J.I."/>
            <person name="Rusch D."/>
            <person name="Podicherti R."/>
            <person name="Tsui H.-C.T."/>
            <person name="Winkler M.E."/>
        </authorList>
    </citation>
    <scope>NUCLEOTIDE SEQUENCE</scope>
</reference>
<accession>A0A382EIM2</accession>
<dbReference type="InterPro" id="IPR006311">
    <property type="entry name" value="TAT_signal"/>
</dbReference>
<proteinExistence type="predicted"/>
<name>A0A382EIM2_9ZZZZ</name>
<sequence>MKKNPSPRVEVMDCCETSRREFLRVAGTGLAVSAIAPMAGQAFAEKKKAATPETLVTQLYKSLNEKQQKAICFPWEHKLRSAINNNWHITKQAVGDMEDDQIDLVKQIFNGLHSPEYSKAVYDQVVHDSAGGFDDSAIALFGKPGTGKFEFVFTGRHVTRRCDGDSLEGAAFGGPIFYGHAAKGGFNEKADHEGNAYWFQAKRPNELFQALDGKQRKAALLGKSRGEHGAKTVELTGKKSGLPGLRTADMSKDQKGLMREVMKDMLAPFRKRDADESMKLIEKNGFENLHIAYYKDENIGKDEVWDVWQVEGPAMVWYFRGKPHVHTWLHVRESA</sequence>
<dbReference type="Pfam" id="PF12006">
    <property type="entry name" value="DUF3500"/>
    <property type="match status" value="1"/>
</dbReference>
<dbReference type="AlphaFoldDB" id="A0A382EIM2"/>
<dbReference type="InterPro" id="IPR021889">
    <property type="entry name" value="DUF3500"/>
</dbReference>
<gene>
    <name evidence="1" type="ORF">METZ01_LOCUS203113</name>
</gene>
<organism evidence="1">
    <name type="scientific">marine metagenome</name>
    <dbReference type="NCBI Taxonomy" id="408172"/>
    <lineage>
        <taxon>unclassified sequences</taxon>
        <taxon>metagenomes</taxon>
        <taxon>ecological metagenomes</taxon>
    </lineage>
</organism>